<dbReference type="EMBL" id="KN837149">
    <property type="protein sequence ID" value="KIJ39828.1"/>
    <property type="molecule type" value="Genomic_DNA"/>
</dbReference>
<keyword evidence="2" id="KW-1185">Reference proteome</keyword>
<protein>
    <submittedName>
        <fullName evidence="1">Unplaced genomic scaffold SPHSTscaffold_74, whole genome shotgun sequence</fullName>
    </submittedName>
</protein>
<organism evidence="1 2">
    <name type="scientific">Sphaerobolus stellatus (strain SS14)</name>
    <dbReference type="NCBI Taxonomy" id="990650"/>
    <lineage>
        <taxon>Eukaryota</taxon>
        <taxon>Fungi</taxon>
        <taxon>Dikarya</taxon>
        <taxon>Basidiomycota</taxon>
        <taxon>Agaricomycotina</taxon>
        <taxon>Agaricomycetes</taxon>
        <taxon>Phallomycetidae</taxon>
        <taxon>Geastrales</taxon>
        <taxon>Sphaerobolaceae</taxon>
        <taxon>Sphaerobolus</taxon>
    </lineage>
</organism>
<dbReference type="GO" id="GO:0006508">
    <property type="term" value="P:proteolysis"/>
    <property type="evidence" value="ECO:0007669"/>
    <property type="project" value="InterPro"/>
</dbReference>
<dbReference type="HOGENOM" id="CLU_2020853_0_0_1"/>
<name>A0A0C9U9Q9_SPHS4</name>
<dbReference type="Gene3D" id="3.40.50.200">
    <property type="entry name" value="Peptidase S8/S53 domain"/>
    <property type="match status" value="1"/>
</dbReference>
<gene>
    <name evidence="1" type="ORF">M422DRAFT_174674</name>
</gene>
<dbReference type="AlphaFoldDB" id="A0A0C9U9Q9"/>
<sequence>FINPWLYSKGFKGLNDIFIGQSEGCDGKGFYSSSGWDPVTGMSCLVLVRCIKLRMSSNRTWNPGFSQLSTTFVTLSRLCEILFKLALISKRYSTCIGSAHSRILHSPTLNDDVQCFIGIFYQC</sequence>
<reference evidence="1 2" key="1">
    <citation type="submission" date="2014-06" db="EMBL/GenBank/DDBJ databases">
        <title>Evolutionary Origins and Diversification of the Mycorrhizal Mutualists.</title>
        <authorList>
            <consortium name="DOE Joint Genome Institute"/>
            <consortium name="Mycorrhizal Genomics Consortium"/>
            <person name="Kohler A."/>
            <person name="Kuo A."/>
            <person name="Nagy L.G."/>
            <person name="Floudas D."/>
            <person name="Copeland A."/>
            <person name="Barry K.W."/>
            <person name="Cichocki N."/>
            <person name="Veneault-Fourrey C."/>
            <person name="LaButti K."/>
            <person name="Lindquist E.A."/>
            <person name="Lipzen A."/>
            <person name="Lundell T."/>
            <person name="Morin E."/>
            <person name="Murat C."/>
            <person name="Riley R."/>
            <person name="Ohm R."/>
            <person name="Sun H."/>
            <person name="Tunlid A."/>
            <person name="Henrissat B."/>
            <person name="Grigoriev I.V."/>
            <person name="Hibbett D.S."/>
            <person name="Martin F."/>
        </authorList>
    </citation>
    <scope>NUCLEOTIDE SEQUENCE [LARGE SCALE GENOMIC DNA]</scope>
    <source>
        <strain evidence="1 2">SS14</strain>
    </source>
</reference>
<accession>A0A0C9U9Q9</accession>
<dbReference type="GO" id="GO:0004252">
    <property type="term" value="F:serine-type endopeptidase activity"/>
    <property type="evidence" value="ECO:0007669"/>
    <property type="project" value="InterPro"/>
</dbReference>
<feature type="non-terminal residue" evidence="1">
    <location>
        <position position="1"/>
    </location>
</feature>
<dbReference type="OrthoDB" id="409122at2759"/>
<evidence type="ECO:0000313" key="1">
    <source>
        <dbReference type="EMBL" id="KIJ39828.1"/>
    </source>
</evidence>
<evidence type="ECO:0000313" key="2">
    <source>
        <dbReference type="Proteomes" id="UP000054279"/>
    </source>
</evidence>
<dbReference type="Proteomes" id="UP000054279">
    <property type="component" value="Unassembled WGS sequence"/>
</dbReference>
<dbReference type="InterPro" id="IPR036852">
    <property type="entry name" value="Peptidase_S8/S53_dom_sf"/>
</dbReference>
<proteinExistence type="predicted"/>